<protein>
    <submittedName>
        <fullName evidence="3">Uncharacterized protein</fullName>
    </submittedName>
</protein>
<evidence type="ECO:0000313" key="3">
    <source>
        <dbReference type="EMBL" id="KAF2798077.1"/>
    </source>
</evidence>
<keyword evidence="1" id="KW-0812">Transmembrane</keyword>
<gene>
    <name evidence="3" type="ORF">K505DRAFT_234134</name>
</gene>
<evidence type="ECO:0000256" key="1">
    <source>
        <dbReference type="SAM" id="Phobius"/>
    </source>
</evidence>
<evidence type="ECO:0000256" key="2">
    <source>
        <dbReference type="SAM" id="SignalP"/>
    </source>
</evidence>
<dbReference type="EMBL" id="MU001792">
    <property type="protein sequence ID" value="KAF2798077.1"/>
    <property type="molecule type" value="Genomic_DNA"/>
</dbReference>
<reference evidence="3" key="1">
    <citation type="journal article" date="2020" name="Stud. Mycol.">
        <title>101 Dothideomycetes genomes: a test case for predicting lifestyles and emergence of pathogens.</title>
        <authorList>
            <person name="Haridas S."/>
            <person name="Albert R."/>
            <person name="Binder M."/>
            <person name="Bloem J."/>
            <person name="Labutti K."/>
            <person name="Salamov A."/>
            <person name="Andreopoulos B."/>
            <person name="Baker S."/>
            <person name="Barry K."/>
            <person name="Bills G."/>
            <person name="Bluhm B."/>
            <person name="Cannon C."/>
            <person name="Castanera R."/>
            <person name="Culley D."/>
            <person name="Daum C."/>
            <person name="Ezra D."/>
            <person name="Gonzalez J."/>
            <person name="Henrissat B."/>
            <person name="Kuo A."/>
            <person name="Liang C."/>
            <person name="Lipzen A."/>
            <person name="Lutzoni F."/>
            <person name="Magnuson J."/>
            <person name="Mondo S."/>
            <person name="Nolan M."/>
            <person name="Ohm R."/>
            <person name="Pangilinan J."/>
            <person name="Park H.-J."/>
            <person name="Ramirez L."/>
            <person name="Alfaro M."/>
            <person name="Sun H."/>
            <person name="Tritt A."/>
            <person name="Yoshinaga Y."/>
            <person name="Zwiers L.-H."/>
            <person name="Turgeon B."/>
            <person name="Goodwin S."/>
            <person name="Spatafora J."/>
            <person name="Crous P."/>
            <person name="Grigoriev I."/>
        </authorList>
    </citation>
    <scope>NUCLEOTIDE SEQUENCE</scope>
    <source>
        <strain evidence="3">CBS 109.77</strain>
    </source>
</reference>
<accession>A0A6A6XRA4</accession>
<dbReference type="OrthoDB" id="3438213at2759"/>
<keyword evidence="4" id="KW-1185">Reference proteome</keyword>
<feature type="chain" id="PRO_5025382473" evidence="2">
    <location>
        <begin position="22"/>
        <end position="156"/>
    </location>
</feature>
<keyword evidence="2" id="KW-0732">Signal</keyword>
<dbReference type="AlphaFoldDB" id="A0A6A6XRA4"/>
<sequence>MHSTLFTTLALCLSLFSLVLASPNQQVGGAVLTTRQSTAADPCLDYSVTATHAIIGKNSTYRAAYYSLSNVGTMYDARMLDAAIAKLPALTADAALNTQCGNFTKIKLAEAEANFTVGIVGPFSGIQPLVLTSGPIVGVVVAACCAIFGATWMFMP</sequence>
<feature type="signal peptide" evidence="2">
    <location>
        <begin position="1"/>
        <end position="21"/>
    </location>
</feature>
<proteinExistence type="predicted"/>
<dbReference type="Proteomes" id="UP000799757">
    <property type="component" value="Unassembled WGS sequence"/>
</dbReference>
<keyword evidence="1" id="KW-0472">Membrane</keyword>
<name>A0A6A6XRA4_9PLEO</name>
<evidence type="ECO:0000313" key="4">
    <source>
        <dbReference type="Proteomes" id="UP000799757"/>
    </source>
</evidence>
<organism evidence="3 4">
    <name type="scientific">Melanomma pulvis-pyrius CBS 109.77</name>
    <dbReference type="NCBI Taxonomy" id="1314802"/>
    <lineage>
        <taxon>Eukaryota</taxon>
        <taxon>Fungi</taxon>
        <taxon>Dikarya</taxon>
        <taxon>Ascomycota</taxon>
        <taxon>Pezizomycotina</taxon>
        <taxon>Dothideomycetes</taxon>
        <taxon>Pleosporomycetidae</taxon>
        <taxon>Pleosporales</taxon>
        <taxon>Melanommataceae</taxon>
        <taxon>Melanomma</taxon>
    </lineage>
</organism>
<feature type="transmembrane region" description="Helical" evidence="1">
    <location>
        <begin position="136"/>
        <end position="155"/>
    </location>
</feature>
<keyword evidence="1" id="KW-1133">Transmembrane helix</keyword>